<sequence>MEFVAESGAQSGINTRPTFANDNVIKWGVSGFEASLFSDGGRGVSYVYLSDGK</sequence>
<protein>
    <submittedName>
        <fullName evidence="1">Uncharacterized protein</fullName>
    </submittedName>
</protein>
<evidence type="ECO:0000313" key="2">
    <source>
        <dbReference type="Proteomes" id="UP000031599"/>
    </source>
</evidence>
<dbReference type="AlphaFoldDB" id="A0A0C2D753"/>
<gene>
    <name evidence="1" type="ORF">DB30_06617</name>
</gene>
<organism evidence="1 2">
    <name type="scientific">Enhygromyxa salina</name>
    <dbReference type="NCBI Taxonomy" id="215803"/>
    <lineage>
        <taxon>Bacteria</taxon>
        <taxon>Pseudomonadati</taxon>
        <taxon>Myxococcota</taxon>
        <taxon>Polyangia</taxon>
        <taxon>Nannocystales</taxon>
        <taxon>Nannocystaceae</taxon>
        <taxon>Enhygromyxa</taxon>
    </lineage>
</organism>
<name>A0A0C2D753_9BACT</name>
<dbReference type="EMBL" id="JMCC02000007">
    <property type="protein sequence ID" value="KIG19006.1"/>
    <property type="molecule type" value="Genomic_DNA"/>
</dbReference>
<reference evidence="1 2" key="1">
    <citation type="submission" date="2014-12" db="EMBL/GenBank/DDBJ databases">
        <title>Genome assembly of Enhygromyxa salina DSM 15201.</title>
        <authorList>
            <person name="Sharma G."/>
            <person name="Subramanian S."/>
        </authorList>
    </citation>
    <scope>NUCLEOTIDE SEQUENCE [LARGE SCALE GENOMIC DNA]</scope>
    <source>
        <strain evidence="1 2">DSM 15201</strain>
    </source>
</reference>
<evidence type="ECO:0000313" key="1">
    <source>
        <dbReference type="EMBL" id="KIG19006.1"/>
    </source>
</evidence>
<dbReference type="Proteomes" id="UP000031599">
    <property type="component" value="Unassembled WGS sequence"/>
</dbReference>
<proteinExistence type="predicted"/>
<comment type="caution">
    <text evidence="1">The sequence shown here is derived from an EMBL/GenBank/DDBJ whole genome shotgun (WGS) entry which is preliminary data.</text>
</comment>
<accession>A0A0C2D753</accession>